<feature type="transmembrane region" description="Helical" evidence="2">
    <location>
        <begin position="74"/>
        <end position="91"/>
    </location>
</feature>
<name>A0ABV5HSZ9_9VIBR</name>
<feature type="region of interest" description="Disordered" evidence="1">
    <location>
        <begin position="1"/>
        <end position="22"/>
    </location>
</feature>
<feature type="transmembrane region" description="Helical" evidence="2">
    <location>
        <begin position="98"/>
        <end position="115"/>
    </location>
</feature>
<dbReference type="Proteomes" id="UP001589645">
    <property type="component" value="Unassembled WGS sequence"/>
</dbReference>
<sequence>MKTNSPVVEENNSVSASKNSTPSVVTADTKKTIYRQLLNALMIVAIGILVNLSIRVDYTLFGVSLGEQSLTETLQLVMLAGSAVCFFSLGRRMSQVKHASYLIAAFFVVLMIREMDVWFDMIAHGSWVYPALLVTFAALYNAYKGGKQSINEMGQILKSRHMNMLIGGVMLLLVFSRLYGMGSFWQSVMSDSYIRDVKNISEETMELLCYCLIALGAAKTRFEMLTEQPK</sequence>
<dbReference type="RefSeq" id="WP_390194976.1">
    <property type="nucleotide sequence ID" value="NZ_JBHMEP010000006.1"/>
</dbReference>
<feature type="transmembrane region" description="Helical" evidence="2">
    <location>
        <begin position="164"/>
        <end position="185"/>
    </location>
</feature>
<keyword evidence="2" id="KW-0472">Membrane</keyword>
<organism evidence="3 4">
    <name type="scientific">Vibrio olivae</name>
    <dbReference type="NCBI Taxonomy" id="1243002"/>
    <lineage>
        <taxon>Bacteria</taxon>
        <taxon>Pseudomonadati</taxon>
        <taxon>Pseudomonadota</taxon>
        <taxon>Gammaproteobacteria</taxon>
        <taxon>Vibrionales</taxon>
        <taxon>Vibrionaceae</taxon>
        <taxon>Vibrio</taxon>
    </lineage>
</organism>
<reference evidence="3 4" key="1">
    <citation type="submission" date="2024-09" db="EMBL/GenBank/DDBJ databases">
        <authorList>
            <person name="Sun Q."/>
            <person name="Mori K."/>
        </authorList>
    </citation>
    <scope>NUCLEOTIDE SEQUENCE [LARGE SCALE GENOMIC DNA]</scope>
    <source>
        <strain evidence="3 4">CECT 8064</strain>
    </source>
</reference>
<evidence type="ECO:0000256" key="2">
    <source>
        <dbReference type="SAM" id="Phobius"/>
    </source>
</evidence>
<keyword evidence="4" id="KW-1185">Reference proteome</keyword>
<keyword evidence="2" id="KW-0812">Transmembrane</keyword>
<proteinExistence type="predicted"/>
<evidence type="ECO:0000256" key="1">
    <source>
        <dbReference type="SAM" id="MobiDB-lite"/>
    </source>
</evidence>
<comment type="caution">
    <text evidence="3">The sequence shown here is derived from an EMBL/GenBank/DDBJ whole genome shotgun (WGS) entry which is preliminary data.</text>
</comment>
<keyword evidence="2" id="KW-1133">Transmembrane helix</keyword>
<gene>
    <name evidence="3" type="ORF">ACFFUV_16940</name>
</gene>
<feature type="transmembrane region" description="Helical" evidence="2">
    <location>
        <begin position="37"/>
        <end position="54"/>
    </location>
</feature>
<dbReference type="EMBL" id="JBHMEP010000006">
    <property type="protein sequence ID" value="MFB9136656.1"/>
    <property type="molecule type" value="Genomic_DNA"/>
</dbReference>
<accession>A0ABV5HSZ9</accession>
<evidence type="ECO:0000313" key="4">
    <source>
        <dbReference type="Proteomes" id="UP001589645"/>
    </source>
</evidence>
<evidence type="ECO:0000313" key="3">
    <source>
        <dbReference type="EMBL" id="MFB9136656.1"/>
    </source>
</evidence>
<protein>
    <submittedName>
        <fullName evidence="3">Uncharacterized protein</fullName>
    </submittedName>
</protein>
<feature type="transmembrane region" description="Helical" evidence="2">
    <location>
        <begin position="127"/>
        <end position="143"/>
    </location>
</feature>